<keyword evidence="3" id="KW-1185">Reference proteome</keyword>
<feature type="compositionally biased region" description="Basic and acidic residues" evidence="1">
    <location>
        <begin position="92"/>
        <end position="103"/>
    </location>
</feature>
<name>A0ABN9M1T0_9NEOB</name>
<dbReference type="EMBL" id="CAUEEQ010040584">
    <property type="protein sequence ID" value="CAJ0955673.1"/>
    <property type="molecule type" value="Genomic_DNA"/>
</dbReference>
<organism evidence="2 3">
    <name type="scientific">Ranitomeya imitator</name>
    <name type="common">mimic poison frog</name>
    <dbReference type="NCBI Taxonomy" id="111125"/>
    <lineage>
        <taxon>Eukaryota</taxon>
        <taxon>Metazoa</taxon>
        <taxon>Chordata</taxon>
        <taxon>Craniata</taxon>
        <taxon>Vertebrata</taxon>
        <taxon>Euteleostomi</taxon>
        <taxon>Amphibia</taxon>
        <taxon>Batrachia</taxon>
        <taxon>Anura</taxon>
        <taxon>Neobatrachia</taxon>
        <taxon>Hyloidea</taxon>
        <taxon>Dendrobatidae</taxon>
        <taxon>Dendrobatinae</taxon>
        <taxon>Ranitomeya</taxon>
    </lineage>
</organism>
<evidence type="ECO:0000256" key="1">
    <source>
        <dbReference type="SAM" id="MobiDB-lite"/>
    </source>
</evidence>
<feature type="region of interest" description="Disordered" evidence="1">
    <location>
        <begin position="55"/>
        <end position="106"/>
    </location>
</feature>
<dbReference type="Proteomes" id="UP001176940">
    <property type="component" value="Unassembled WGS sequence"/>
</dbReference>
<gene>
    <name evidence="2" type="ORF">RIMI_LOCUS15219804</name>
</gene>
<reference evidence="2" key="1">
    <citation type="submission" date="2023-07" db="EMBL/GenBank/DDBJ databases">
        <authorList>
            <person name="Stuckert A."/>
        </authorList>
    </citation>
    <scope>NUCLEOTIDE SEQUENCE</scope>
</reference>
<proteinExistence type="predicted"/>
<comment type="caution">
    <text evidence="2">The sequence shown here is derived from an EMBL/GenBank/DDBJ whole genome shotgun (WGS) entry which is preliminary data.</text>
</comment>
<evidence type="ECO:0000313" key="3">
    <source>
        <dbReference type="Proteomes" id="UP001176940"/>
    </source>
</evidence>
<feature type="compositionally biased region" description="Basic and acidic residues" evidence="1">
    <location>
        <begin position="60"/>
        <end position="69"/>
    </location>
</feature>
<accession>A0ABN9M1T0</accession>
<protein>
    <submittedName>
        <fullName evidence="2">Uncharacterized protein</fullName>
    </submittedName>
</protein>
<evidence type="ECO:0000313" key="2">
    <source>
        <dbReference type="EMBL" id="CAJ0955673.1"/>
    </source>
</evidence>
<sequence length="128" mass="14082">MEALQNGQPTLDGSLEGQTAVAASHAMIEKILGEEPRWQALVIRVNIGLLSAAHGQHKNLQKDHAEGAKRPSAPTHGAEALPLRPRASSKQDNNKNSKLDRKIANQRKYKQELGFCWEDRSQDDPGVN</sequence>